<dbReference type="InterPro" id="IPR013785">
    <property type="entry name" value="Aldolase_TIM"/>
</dbReference>
<dbReference type="KEGG" id="plon:Pla110_05850"/>
<dbReference type="RefSeq" id="WP_144992962.1">
    <property type="nucleotide sequence ID" value="NZ_CP036281.1"/>
</dbReference>
<gene>
    <name evidence="2" type="ORF">Pla110_05850</name>
</gene>
<reference evidence="2 3" key="1">
    <citation type="submission" date="2019-02" db="EMBL/GenBank/DDBJ databases">
        <title>Deep-cultivation of Planctomycetes and their phenomic and genomic characterization uncovers novel biology.</title>
        <authorList>
            <person name="Wiegand S."/>
            <person name="Jogler M."/>
            <person name="Boedeker C."/>
            <person name="Pinto D."/>
            <person name="Vollmers J."/>
            <person name="Rivas-Marin E."/>
            <person name="Kohn T."/>
            <person name="Peeters S.H."/>
            <person name="Heuer A."/>
            <person name="Rast P."/>
            <person name="Oberbeckmann S."/>
            <person name="Bunk B."/>
            <person name="Jeske O."/>
            <person name="Meyerdierks A."/>
            <person name="Storesund J.E."/>
            <person name="Kallscheuer N."/>
            <person name="Luecker S."/>
            <person name="Lage O.M."/>
            <person name="Pohl T."/>
            <person name="Merkel B.J."/>
            <person name="Hornburger P."/>
            <person name="Mueller R.-W."/>
            <person name="Bruemmer F."/>
            <person name="Labrenz M."/>
            <person name="Spormann A.M."/>
            <person name="Op den Camp H."/>
            <person name="Overmann J."/>
            <person name="Amann R."/>
            <person name="Jetten M.S.M."/>
            <person name="Mascher T."/>
            <person name="Medema M.H."/>
            <person name="Devos D.P."/>
            <person name="Kaster A.-K."/>
            <person name="Ovreas L."/>
            <person name="Rohde M."/>
            <person name="Galperin M.Y."/>
            <person name="Jogler C."/>
        </authorList>
    </citation>
    <scope>NUCLEOTIDE SEQUENCE [LARGE SCALE GENOMIC DNA]</scope>
    <source>
        <strain evidence="2 3">Pla110</strain>
    </source>
</reference>
<name>A0A518CI38_9PLAN</name>
<dbReference type="Gene3D" id="3.20.20.70">
    <property type="entry name" value="Aldolase class I"/>
    <property type="match status" value="1"/>
</dbReference>
<accession>A0A518CI38</accession>
<keyword evidence="3" id="KW-1185">Reference proteome</keyword>
<evidence type="ECO:0000256" key="1">
    <source>
        <dbReference type="SAM" id="MobiDB-lite"/>
    </source>
</evidence>
<feature type="compositionally biased region" description="Polar residues" evidence="1">
    <location>
        <begin position="382"/>
        <end position="394"/>
    </location>
</feature>
<protein>
    <recommendedName>
        <fullName evidence="4">Fructose-bisphosphate aldolase</fullName>
    </recommendedName>
</protein>
<dbReference type="Proteomes" id="UP000317178">
    <property type="component" value="Chromosome"/>
</dbReference>
<dbReference type="EMBL" id="CP036281">
    <property type="protein sequence ID" value="QDU78881.1"/>
    <property type="molecule type" value="Genomic_DNA"/>
</dbReference>
<dbReference type="OrthoDB" id="236271at2"/>
<proteinExistence type="predicted"/>
<evidence type="ECO:0000313" key="2">
    <source>
        <dbReference type="EMBL" id="QDU78881.1"/>
    </source>
</evidence>
<sequence>MQKSLDRKLNSIHNDPSGSKEFIIADAKDADMAFGLSATGEYVDPATGQVRNKTLGEYRDQIREVIAQGIVDIVLMSASTAEKLAIEEKLFENSLLTPAARGNDTTDVHIPRGGTAFQEASFPFRSASIDHMMSGKLDPTDAERKRGVDLALYSITFNNNRDLDLHALEQYKLFREEAERKGFRHFLELFDPNLPGAVPPEQVAGFINDQIVRTLGGVTSKGRPVFLKMVYHGPQAMEELVAYDPHLVVGVLGGAAGTTLDAFTLLHEAKKYGGRAALFGRKINQAEHQLAFIQFLRHLADGLIEPVEAVKAYHGVLEKLNIKPRRTLEEDLTLQTSVMSYGGSGTTISIPKSSTKLASVKAATWKPTEKPVAKPAAKSVEKQTASAPDFNSMSSDERLKYHQDRLANLFG</sequence>
<feature type="region of interest" description="Disordered" evidence="1">
    <location>
        <begin position="368"/>
        <end position="398"/>
    </location>
</feature>
<organism evidence="2 3">
    <name type="scientific">Polystyrenella longa</name>
    <dbReference type="NCBI Taxonomy" id="2528007"/>
    <lineage>
        <taxon>Bacteria</taxon>
        <taxon>Pseudomonadati</taxon>
        <taxon>Planctomycetota</taxon>
        <taxon>Planctomycetia</taxon>
        <taxon>Planctomycetales</taxon>
        <taxon>Planctomycetaceae</taxon>
        <taxon>Polystyrenella</taxon>
    </lineage>
</organism>
<dbReference type="AlphaFoldDB" id="A0A518CI38"/>
<evidence type="ECO:0008006" key="4">
    <source>
        <dbReference type="Google" id="ProtNLM"/>
    </source>
</evidence>
<evidence type="ECO:0000313" key="3">
    <source>
        <dbReference type="Proteomes" id="UP000317178"/>
    </source>
</evidence>